<comment type="caution">
    <text evidence="9">The sequence shown here is derived from an EMBL/GenBank/DDBJ whole genome shotgun (WGS) entry which is preliminary data.</text>
</comment>
<evidence type="ECO:0000256" key="5">
    <source>
        <dbReference type="ARBA" id="ARBA00023136"/>
    </source>
</evidence>
<organism evidence="9 10">
    <name type="scientific">Stichopus japonicus</name>
    <name type="common">Sea cucumber</name>
    <dbReference type="NCBI Taxonomy" id="307972"/>
    <lineage>
        <taxon>Eukaryota</taxon>
        <taxon>Metazoa</taxon>
        <taxon>Echinodermata</taxon>
        <taxon>Eleutherozoa</taxon>
        <taxon>Echinozoa</taxon>
        <taxon>Holothuroidea</taxon>
        <taxon>Aspidochirotacea</taxon>
        <taxon>Aspidochirotida</taxon>
        <taxon>Stichopodidae</taxon>
        <taxon>Apostichopus</taxon>
    </lineage>
</organism>
<feature type="transmembrane region" description="Helical" evidence="7">
    <location>
        <begin position="186"/>
        <end position="207"/>
    </location>
</feature>
<protein>
    <recommendedName>
        <fullName evidence="8">Major facilitator superfamily (MFS) profile domain-containing protein</fullName>
    </recommendedName>
</protein>
<dbReference type="Gene3D" id="1.20.1250.20">
    <property type="entry name" value="MFS general substrate transporter like domains"/>
    <property type="match status" value="1"/>
</dbReference>
<feature type="transmembrane region" description="Helical" evidence="7">
    <location>
        <begin position="409"/>
        <end position="430"/>
    </location>
</feature>
<evidence type="ECO:0000313" key="9">
    <source>
        <dbReference type="EMBL" id="PIK45432.1"/>
    </source>
</evidence>
<feature type="transmembrane region" description="Helical" evidence="7">
    <location>
        <begin position="152"/>
        <end position="174"/>
    </location>
</feature>
<feature type="transmembrane region" description="Helical" evidence="7">
    <location>
        <begin position="436"/>
        <end position="459"/>
    </location>
</feature>
<dbReference type="PANTHER" id="PTHR23505:SF79">
    <property type="entry name" value="PROTEIN SPINSTER"/>
    <property type="match status" value="1"/>
</dbReference>
<feature type="transmembrane region" description="Helical" evidence="7">
    <location>
        <begin position="347"/>
        <end position="369"/>
    </location>
</feature>
<proteinExistence type="inferred from homology"/>
<evidence type="ECO:0000256" key="3">
    <source>
        <dbReference type="ARBA" id="ARBA00022692"/>
    </source>
</evidence>
<feature type="transmembrane region" description="Helical" evidence="7">
    <location>
        <begin position="219"/>
        <end position="239"/>
    </location>
</feature>
<evidence type="ECO:0000256" key="2">
    <source>
        <dbReference type="ARBA" id="ARBA00022448"/>
    </source>
</evidence>
<dbReference type="GO" id="GO:0022857">
    <property type="term" value="F:transmembrane transporter activity"/>
    <property type="evidence" value="ECO:0007669"/>
    <property type="project" value="InterPro"/>
</dbReference>
<dbReference type="OrthoDB" id="3639251at2759"/>
<dbReference type="STRING" id="307972.A0A2G8KBS8"/>
<dbReference type="InterPro" id="IPR044770">
    <property type="entry name" value="MFS_spinster-like"/>
</dbReference>
<reference evidence="9 10" key="1">
    <citation type="journal article" date="2017" name="PLoS Biol.">
        <title>The sea cucumber genome provides insights into morphological evolution and visceral regeneration.</title>
        <authorList>
            <person name="Zhang X."/>
            <person name="Sun L."/>
            <person name="Yuan J."/>
            <person name="Sun Y."/>
            <person name="Gao Y."/>
            <person name="Zhang L."/>
            <person name="Li S."/>
            <person name="Dai H."/>
            <person name="Hamel J.F."/>
            <person name="Liu C."/>
            <person name="Yu Y."/>
            <person name="Liu S."/>
            <person name="Lin W."/>
            <person name="Guo K."/>
            <person name="Jin S."/>
            <person name="Xu P."/>
            <person name="Storey K.B."/>
            <person name="Huan P."/>
            <person name="Zhang T."/>
            <person name="Zhou Y."/>
            <person name="Zhang J."/>
            <person name="Lin C."/>
            <person name="Li X."/>
            <person name="Xing L."/>
            <person name="Huo D."/>
            <person name="Sun M."/>
            <person name="Wang L."/>
            <person name="Mercier A."/>
            <person name="Li F."/>
            <person name="Yang H."/>
            <person name="Xiang J."/>
        </authorList>
    </citation>
    <scope>NUCLEOTIDE SEQUENCE [LARGE SCALE GENOMIC DNA]</scope>
    <source>
        <strain evidence="9">Shaxun</strain>
        <tissue evidence="9">Muscle</tissue>
    </source>
</reference>
<dbReference type="Proteomes" id="UP000230750">
    <property type="component" value="Unassembled WGS sequence"/>
</dbReference>
<feature type="domain" description="Major facilitator superfamily (MFS) profile" evidence="8">
    <location>
        <begin position="17"/>
        <end position="460"/>
    </location>
</feature>
<dbReference type="GO" id="GO:0016020">
    <property type="term" value="C:membrane"/>
    <property type="evidence" value="ECO:0007669"/>
    <property type="project" value="UniProtKB-SubCell"/>
</dbReference>
<dbReference type="InterPro" id="IPR036259">
    <property type="entry name" value="MFS_trans_sf"/>
</dbReference>
<evidence type="ECO:0000256" key="6">
    <source>
        <dbReference type="ARBA" id="ARBA00024338"/>
    </source>
</evidence>
<dbReference type="EMBL" id="MRZV01000714">
    <property type="protein sequence ID" value="PIK45432.1"/>
    <property type="molecule type" value="Genomic_DNA"/>
</dbReference>
<sequence>MPAGTRLRDAGVYPLYVLLLLLVTYLLNQLDRYALAICAKPMAQEIHFGDQGCMALTNTSSEVCKGKNETICDQTKAKDHKTNVCYYDYTGLGWEYQVLAGPIFIVVYTFSGIVLGYAADISNRKNLLATCLAIWSTVTVLTGFAQQYWHLILLRFALGIGQAGCTPFASSLIADYFGQEVRGTALGVYNLGIYMGYSMSYAFGDFITQADILGKGWRWTFWLAGLPGLILSAIIFITMREPPRQGIFTGKNERVSSYQDVSAGQKLLAVCKCFLQPSLLMLCLAGSIRNGAGYVWGYNTQNFFNEYHPDVSTGRWLSWIPLVGGSIGVIFGGFISDRIVKRSGPVARIWVLISSLVVAAPFAALTLVLPIPYAFLAQIPTYVFGEMWVGVTLAVVIELVPTHLRASSVGFYFFIISNIGGNMPVLVSLFKDLKVALFVLYPGCYILGALLFFPTMLLVKRDIRKVQEADEHRALLNEPNRIRRADFGNVFKTNCTKSKNFVKAFLGHVFTSRCRGEISSFFNHSE</sequence>
<feature type="transmembrane region" description="Helical" evidence="7">
    <location>
        <begin position="316"/>
        <end position="335"/>
    </location>
</feature>
<dbReference type="CDD" id="cd17328">
    <property type="entry name" value="MFS_spinster_like"/>
    <property type="match status" value="1"/>
</dbReference>
<dbReference type="Pfam" id="PF07690">
    <property type="entry name" value="MFS_1"/>
    <property type="match status" value="1"/>
</dbReference>
<accession>A0A2G8KBS8</accession>
<keyword evidence="4 7" id="KW-1133">Transmembrane helix</keyword>
<dbReference type="PROSITE" id="PS50850">
    <property type="entry name" value="MFS"/>
    <property type="match status" value="1"/>
</dbReference>
<name>A0A2G8KBS8_STIJA</name>
<evidence type="ECO:0000259" key="8">
    <source>
        <dbReference type="PROSITE" id="PS50850"/>
    </source>
</evidence>
<comment type="similarity">
    <text evidence="6">Belongs to the major facilitator superfamily. Spinster (TC 2.A.1.49) family.</text>
</comment>
<comment type="subcellular location">
    <subcellularLocation>
        <location evidence="1">Membrane</location>
        <topology evidence="1">Multi-pass membrane protein</topology>
    </subcellularLocation>
</comment>
<feature type="transmembrane region" description="Helical" evidence="7">
    <location>
        <begin position="274"/>
        <end position="296"/>
    </location>
</feature>
<dbReference type="AlphaFoldDB" id="A0A2G8KBS8"/>
<feature type="transmembrane region" description="Helical" evidence="7">
    <location>
        <begin position="375"/>
        <end position="397"/>
    </location>
</feature>
<keyword evidence="5 7" id="KW-0472">Membrane</keyword>
<gene>
    <name evidence="9" type="ORF">BSL78_17707</name>
</gene>
<dbReference type="SUPFAM" id="SSF103473">
    <property type="entry name" value="MFS general substrate transporter"/>
    <property type="match status" value="1"/>
</dbReference>
<feature type="transmembrane region" description="Helical" evidence="7">
    <location>
        <begin position="126"/>
        <end position="146"/>
    </location>
</feature>
<keyword evidence="10" id="KW-1185">Reference proteome</keyword>
<evidence type="ECO:0000256" key="4">
    <source>
        <dbReference type="ARBA" id="ARBA00022989"/>
    </source>
</evidence>
<evidence type="ECO:0000256" key="7">
    <source>
        <dbReference type="SAM" id="Phobius"/>
    </source>
</evidence>
<evidence type="ECO:0000256" key="1">
    <source>
        <dbReference type="ARBA" id="ARBA00004141"/>
    </source>
</evidence>
<evidence type="ECO:0000313" key="10">
    <source>
        <dbReference type="Proteomes" id="UP000230750"/>
    </source>
</evidence>
<keyword evidence="2" id="KW-0813">Transport</keyword>
<dbReference type="InterPro" id="IPR011701">
    <property type="entry name" value="MFS"/>
</dbReference>
<dbReference type="PANTHER" id="PTHR23505">
    <property type="entry name" value="SPINSTER"/>
    <property type="match status" value="1"/>
</dbReference>
<dbReference type="InterPro" id="IPR020846">
    <property type="entry name" value="MFS_dom"/>
</dbReference>
<feature type="transmembrane region" description="Helical" evidence="7">
    <location>
        <begin position="12"/>
        <end position="30"/>
    </location>
</feature>
<keyword evidence="3 7" id="KW-0812">Transmembrane</keyword>
<feature type="transmembrane region" description="Helical" evidence="7">
    <location>
        <begin position="96"/>
        <end position="119"/>
    </location>
</feature>